<name>A0A3G2S676_MALR7</name>
<dbReference type="SMART" id="SM00164">
    <property type="entry name" value="TBC"/>
    <property type="match status" value="1"/>
</dbReference>
<dbReference type="OrthoDB" id="295078at2759"/>
<dbReference type="SUPFAM" id="SSF47923">
    <property type="entry name" value="Ypt/Rab-GAP domain of gyp1p"/>
    <property type="match status" value="2"/>
</dbReference>
<feature type="domain" description="Rab-GAP TBC" evidence="4">
    <location>
        <begin position="382"/>
        <end position="567"/>
    </location>
</feature>
<dbReference type="FunFam" id="1.10.472.80:FF:000027">
    <property type="entry name" value="GTPase activating protein (Evi5)"/>
    <property type="match status" value="1"/>
</dbReference>
<gene>
    <name evidence="5" type="primary">GYP5</name>
    <name evidence="5" type="ORF">DNF11_2386</name>
</gene>
<dbReference type="Gene3D" id="1.10.8.270">
    <property type="entry name" value="putative rabgap domain of human tbc1 domain family member 14 like domains"/>
    <property type="match status" value="1"/>
</dbReference>
<dbReference type="Gene3D" id="1.10.472.80">
    <property type="entry name" value="Ypt/Rab-GAP domain of gyp1p, domain 3"/>
    <property type="match status" value="1"/>
</dbReference>
<dbReference type="FunFam" id="1.10.8.270:FF:000001">
    <property type="entry name" value="TBC1 domain family member 1"/>
    <property type="match status" value="1"/>
</dbReference>
<dbReference type="PROSITE" id="PS50086">
    <property type="entry name" value="TBC_RABGAP"/>
    <property type="match status" value="1"/>
</dbReference>
<dbReference type="PANTHER" id="PTHR47219:SF9">
    <property type="entry name" value="GTPASE ACTIVATING PROTEIN AND CENTROSOME-ASSOCIATED, ISOFORM B"/>
    <property type="match status" value="1"/>
</dbReference>
<dbReference type="Pfam" id="PF23436">
    <property type="entry name" value="RabGap-TBC_2"/>
    <property type="match status" value="1"/>
</dbReference>
<proteinExistence type="predicted"/>
<dbReference type="AlphaFoldDB" id="A0A3G2S676"/>
<evidence type="ECO:0000256" key="3">
    <source>
        <dbReference type="SAM" id="MobiDB-lite"/>
    </source>
</evidence>
<dbReference type="InterPro" id="IPR050302">
    <property type="entry name" value="Rab_GAP_TBC_domain"/>
</dbReference>
<feature type="compositionally biased region" description="Basic and acidic residues" evidence="3">
    <location>
        <begin position="130"/>
        <end position="152"/>
    </location>
</feature>
<dbReference type="VEuPathDB" id="FungiDB:DNF11_2386"/>
<dbReference type="GO" id="GO:0031267">
    <property type="term" value="F:small GTPase binding"/>
    <property type="evidence" value="ECO:0007669"/>
    <property type="project" value="TreeGrafter"/>
</dbReference>
<reference evidence="5 6" key="1">
    <citation type="submission" date="2018-10" db="EMBL/GenBank/DDBJ databases">
        <title>Complete genome sequence of Malassezia restricta CBS 7877.</title>
        <authorList>
            <person name="Morand S.C."/>
            <person name="Bertignac M."/>
            <person name="Iltis A."/>
            <person name="Kolder I."/>
            <person name="Pirovano W."/>
            <person name="Jourdain R."/>
            <person name="Clavaud C."/>
        </authorList>
    </citation>
    <scope>NUCLEOTIDE SEQUENCE [LARGE SCALE GENOMIC DNA]</scope>
    <source>
        <strain evidence="5 6">CBS 7877</strain>
    </source>
</reference>
<keyword evidence="2" id="KW-0175">Coiled coil</keyword>
<dbReference type="GO" id="GO:0005096">
    <property type="term" value="F:GTPase activator activity"/>
    <property type="evidence" value="ECO:0007669"/>
    <property type="project" value="UniProtKB-KW"/>
</dbReference>
<dbReference type="Proteomes" id="UP000269793">
    <property type="component" value="Chromosome IV"/>
</dbReference>
<accession>A0A3G2S676</accession>
<keyword evidence="6" id="KW-1185">Reference proteome</keyword>
<evidence type="ECO:0000256" key="2">
    <source>
        <dbReference type="SAM" id="Coils"/>
    </source>
</evidence>
<keyword evidence="1" id="KW-0343">GTPase activation</keyword>
<organism evidence="5 6">
    <name type="scientific">Malassezia restricta (strain ATCC 96810 / NBRC 103918 / CBS 7877)</name>
    <name type="common">Seborrheic dermatitis infection agent</name>
    <dbReference type="NCBI Taxonomy" id="425264"/>
    <lineage>
        <taxon>Eukaryota</taxon>
        <taxon>Fungi</taxon>
        <taxon>Dikarya</taxon>
        <taxon>Basidiomycota</taxon>
        <taxon>Ustilaginomycotina</taxon>
        <taxon>Malasseziomycetes</taxon>
        <taxon>Malasseziales</taxon>
        <taxon>Malasseziaceae</taxon>
        <taxon>Malassezia</taxon>
    </lineage>
</organism>
<sequence length="738" mass="84532">MPRKKAAAPQKERKSSLVVTEDEDTSTVADNEMEEFIDSESKSGAPTESEVTESEVTTSSETTEDEDEVSVDDEGEEDEEEESENDSDEEDDADEEEEEEDETDDDNEAEETDDDSDEEKTESDTDKEEEQITRDNDNKEVKKKKKETEGKNRVNSNTPDANSALAIEEHQKSAKPFASALRESRAGTLDLKNEPMDIDSARAFMSSLKIDPMSPSVGAASMIEPEHFIENPFAEPEEKENAVTQDARKKRPLPMASTSANTDKYRTAAENANKVNEAEYDLILARMVSQNRKLNLDPRSMRRNAVGMGKLQESFERLQREYHSRNEANAEGLGVRSKEFGLSDDDQDAEHIDWELWGGLIKNFSTVLATSPIELSKAIYAGVPHSLRGMLWQLLSSSKDEELETQYKRYLNQPCSYDSAIRRDLNRTFPTQEFFRDAKGMGQGSLYHVVKAYALYDPECGYCQGMQFIVGPLLLNMPEEEAFCVLVHLMENYDLRGHFIPNMPSLQLRLFQFDRLVEDMLPMLHAHFLRCGIKSTMYASQWFMTLFSYRFPMEIVYRILDAVFSEGIDAVFRFAIALLRKNEDKLLTLDFENCLDFVKLNLTRVYFDISDDGKHKHSQISELVRDAFQVRITQFTLDTYANEFYDQVNAANRKELEMDSLRLLNRNLRLRVQSLEEQLSHLNTEHVQLVKRVVTEKLSHEEIAEELVRYKIMYAEAVLQNDKGRRPTQASTPTIPTP</sequence>
<evidence type="ECO:0000259" key="4">
    <source>
        <dbReference type="PROSITE" id="PS50086"/>
    </source>
</evidence>
<dbReference type="Gene3D" id="1.10.10.750">
    <property type="entry name" value="Ypt/Rab-GAP domain of gyp1p, domain 1"/>
    <property type="match status" value="1"/>
</dbReference>
<feature type="region of interest" description="Disordered" evidence="3">
    <location>
        <begin position="244"/>
        <end position="263"/>
    </location>
</feature>
<feature type="compositionally biased region" description="Acidic residues" evidence="3">
    <location>
        <begin position="62"/>
        <end position="129"/>
    </location>
</feature>
<dbReference type="STRING" id="425264.A0A3G2S676"/>
<feature type="region of interest" description="Disordered" evidence="3">
    <location>
        <begin position="1"/>
        <end position="181"/>
    </location>
</feature>
<dbReference type="InterPro" id="IPR000195">
    <property type="entry name" value="Rab-GAP-TBC_dom"/>
</dbReference>
<protein>
    <submittedName>
        <fullName evidence="5">GTPase-activating protein GYP5</fullName>
    </submittedName>
</protein>
<evidence type="ECO:0000313" key="6">
    <source>
        <dbReference type="Proteomes" id="UP000269793"/>
    </source>
</evidence>
<dbReference type="InterPro" id="IPR035969">
    <property type="entry name" value="Rab-GAP_TBC_sf"/>
</dbReference>
<evidence type="ECO:0000313" key="5">
    <source>
        <dbReference type="EMBL" id="AYO43336.1"/>
    </source>
</evidence>
<feature type="compositionally biased region" description="Acidic residues" evidence="3">
    <location>
        <begin position="20"/>
        <end position="38"/>
    </location>
</feature>
<evidence type="ECO:0000256" key="1">
    <source>
        <dbReference type="ARBA" id="ARBA00022468"/>
    </source>
</evidence>
<feature type="coiled-coil region" evidence="2">
    <location>
        <begin position="651"/>
        <end position="692"/>
    </location>
</feature>
<dbReference type="EMBL" id="CP033151">
    <property type="protein sequence ID" value="AYO43336.1"/>
    <property type="molecule type" value="Genomic_DNA"/>
</dbReference>
<dbReference type="PANTHER" id="PTHR47219">
    <property type="entry name" value="RAB GTPASE-ACTIVATING PROTEIN 1-LIKE"/>
    <property type="match status" value="1"/>
</dbReference>